<evidence type="ECO:0000313" key="5">
    <source>
        <dbReference type="Proteomes" id="UP000184204"/>
    </source>
</evidence>
<reference evidence="5" key="4">
    <citation type="submission" date="2016-11" db="EMBL/GenBank/DDBJ databases">
        <authorList>
            <person name="Jaros S."/>
            <person name="Januszkiewicz K."/>
            <person name="Wedrychowicz H."/>
        </authorList>
    </citation>
    <scope>NUCLEOTIDE SEQUENCE [LARGE SCALE GENOMIC DNA]</scope>
    <source>
        <strain evidence="5">DSM 1682</strain>
    </source>
</reference>
<name>A0A0X1U7A8_ANAPI</name>
<evidence type="ECO:0000259" key="1">
    <source>
        <dbReference type="Pfam" id="PF01814"/>
    </source>
</evidence>
<dbReference type="InterPro" id="IPR012312">
    <property type="entry name" value="Hemerythrin-like"/>
</dbReference>
<keyword evidence="4" id="KW-1185">Reference proteome</keyword>
<dbReference type="PANTHER" id="PTHR39966:SF1">
    <property type="entry name" value="HEMERYTHRIN-LIKE DOMAIN-CONTAINING PROTEIN"/>
    <property type="match status" value="1"/>
</dbReference>
<protein>
    <submittedName>
        <fullName evidence="2">Hemerythrin HHE cation binding domain protein</fullName>
    </submittedName>
    <submittedName>
        <fullName evidence="3">Hemerythrin-like domain-containing protein</fullName>
    </submittedName>
</protein>
<organism evidence="3 5">
    <name type="scientific">Anaerotignum propionicum DSM 1682</name>
    <dbReference type="NCBI Taxonomy" id="991789"/>
    <lineage>
        <taxon>Bacteria</taxon>
        <taxon>Bacillati</taxon>
        <taxon>Bacillota</taxon>
        <taxon>Clostridia</taxon>
        <taxon>Lachnospirales</taxon>
        <taxon>Anaerotignaceae</taxon>
        <taxon>Anaerotignum</taxon>
    </lineage>
</organism>
<evidence type="ECO:0000313" key="3">
    <source>
        <dbReference type="EMBL" id="SHE74390.1"/>
    </source>
</evidence>
<dbReference type="AlphaFoldDB" id="A0A0X1U7A8"/>
<accession>A0A0X1U7A8</accession>
<reference evidence="3" key="3">
    <citation type="submission" date="2016-11" db="EMBL/GenBank/DDBJ databases">
        <authorList>
            <person name="Varghese N."/>
            <person name="Submissions S."/>
        </authorList>
    </citation>
    <scope>NUCLEOTIDE SEQUENCE</scope>
    <source>
        <strain evidence="3">DSM 1682</strain>
    </source>
</reference>
<dbReference type="RefSeq" id="WP_066049066.1">
    <property type="nucleotide sequence ID" value="NZ_CP014223.1"/>
</dbReference>
<dbReference type="Pfam" id="PF01814">
    <property type="entry name" value="Hemerythrin"/>
    <property type="match status" value="1"/>
</dbReference>
<reference evidence="4" key="2">
    <citation type="submission" date="2016-01" db="EMBL/GenBank/DDBJ databases">
        <authorList>
            <person name="Poehlein A."/>
            <person name="Schlien K."/>
            <person name="Gottschalk G."/>
            <person name="Buckel W."/>
            <person name="Daniel R."/>
        </authorList>
    </citation>
    <scope>NUCLEOTIDE SEQUENCE [LARGE SCALE GENOMIC DNA]</scope>
    <source>
        <strain evidence="4">X2</strain>
    </source>
</reference>
<reference evidence="2 4" key="1">
    <citation type="journal article" date="2016" name="Genome Announc.">
        <title>Complete Genome Sequence of the Amino Acid-Fermenting Clostridium propionicum X2 (DSM 1682).</title>
        <authorList>
            <person name="Poehlein A."/>
            <person name="Schlien K."/>
            <person name="Chowdhury N.P."/>
            <person name="Gottschalk G."/>
            <person name="Buckel W."/>
            <person name="Daniel R."/>
        </authorList>
    </citation>
    <scope>NUCLEOTIDE SEQUENCE [LARGE SCALE GENOMIC DNA]</scope>
    <source>
        <strain evidence="2 4">X2</strain>
    </source>
</reference>
<dbReference type="KEGG" id="cpro:CPRO_12340"/>
<dbReference type="EMBL" id="FQUA01000006">
    <property type="protein sequence ID" value="SHE74390.1"/>
    <property type="molecule type" value="Genomic_DNA"/>
</dbReference>
<feature type="domain" description="Hemerythrin-like" evidence="1">
    <location>
        <begin position="3"/>
        <end position="140"/>
    </location>
</feature>
<sequence length="185" mass="21183">MDSIELMVMEHENILSLVSVIRNACCGVLEGAPVEVNDFRDMITFARTYADKHHHGKEEQILFREMMERLGPAAVKLIQHGMYVEHDMGRFHLGELESALARYEVDKKTFDKLEILVNAAAWADLLQRHIDKENNVVYTFARRSLAEDVLQSINSEVEQFEGQAVKDSVQETALSLLKKLTDKYC</sequence>
<proteinExistence type="predicted"/>
<evidence type="ECO:0000313" key="2">
    <source>
        <dbReference type="EMBL" id="AMJ40827.1"/>
    </source>
</evidence>
<dbReference type="GO" id="GO:0005886">
    <property type="term" value="C:plasma membrane"/>
    <property type="evidence" value="ECO:0007669"/>
    <property type="project" value="TreeGrafter"/>
</dbReference>
<evidence type="ECO:0000313" key="4">
    <source>
        <dbReference type="Proteomes" id="UP000068026"/>
    </source>
</evidence>
<dbReference type="Proteomes" id="UP000068026">
    <property type="component" value="Chromosome"/>
</dbReference>
<gene>
    <name evidence="2" type="ORF">CPRO_12340</name>
    <name evidence="3" type="ORF">SAMN02745151_01645</name>
</gene>
<dbReference type="OrthoDB" id="9785474at2"/>
<dbReference type="PANTHER" id="PTHR39966">
    <property type="entry name" value="BLL2471 PROTEIN-RELATED"/>
    <property type="match status" value="1"/>
</dbReference>
<dbReference type="EMBL" id="CP014223">
    <property type="protein sequence ID" value="AMJ40827.1"/>
    <property type="molecule type" value="Genomic_DNA"/>
</dbReference>
<dbReference type="Gene3D" id="1.20.120.520">
    <property type="entry name" value="nmb1532 protein domain like"/>
    <property type="match status" value="1"/>
</dbReference>
<dbReference type="Proteomes" id="UP000184204">
    <property type="component" value="Unassembled WGS sequence"/>
</dbReference>